<proteinExistence type="predicted"/>
<organism evidence="1 2">
    <name type="scientific">Caenimonas terrae</name>
    <dbReference type="NCBI Taxonomy" id="696074"/>
    <lineage>
        <taxon>Bacteria</taxon>
        <taxon>Pseudomonadati</taxon>
        <taxon>Pseudomonadota</taxon>
        <taxon>Betaproteobacteria</taxon>
        <taxon>Burkholderiales</taxon>
        <taxon>Comamonadaceae</taxon>
        <taxon>Caenimonas</taxon>
    </lineage>
</organism>
<protein>
    <recommendedName>
        <fullName evidence="3">VCBS repeat-containing protein</fullName>
    </recommendedName>
</protein>
<evidence type="ECO:0000313" key="2">
    <source>
        <dbReference type="Proteomes" id="UP001596037"/>
    </source>
</evidence>
<evidence type="ECO:0008006" key="3">
    <source>
        <dbReference type="Google" id="ProtNLM"/>
    </source>
</evidence>
<accession>A0ABW0NIQ7</accession>
<dbReference type="Proteomes" id="UP001596037">
    <property type="component" value="Unassembled WGS sequence"/>
</dbReference>
<name>A0ABW0NIQ7_9BURK</name>
<comment type="caution">
    <text evidence="1">The sequence shown here is derived from an EMBL/GenBank/DDBJ whole genome shotgun (WGS) entry which is preliminary data.</text>
</comment>
<keyword evidence="2" id="KW-1185">Reference proteome</keyword>
<sequence>MANRIDRFHAARNATRNLLEWLAVAALSILAALALVCKGHAGEPDASHLGQLLRPAVDAVDLAGLPAGGWYRVTSKEGALQVQAVEAPVSRPGEEEAEAIDTRYIRVPGARIAEGRLPALDFGGGLFAPRPDHAYQLELNGRRFTLSVGQGPVYTVGLGEDSYGFRLPAGPASDSEVLAVADLDSDGKPDFIVRVDGQEVLLLSSLTQPGLNPPAAVLALRADGC</sequence>
<dbReference type="EMBL" id="JBHSMF010000015">
    <property type="protein sequence ID" value="MFC5500279.1"/>
    <property type="molecule type" value="Genomic_DNA"/>
</dbReference>
<gene>
    <name evidence="1" type="ORF">ACFPOE_22240</name>
</gene>
<reference evidence="2" key="1">
    <citation type="journal article" date="2019" name="Int. J. Syst. Evol. Microbiol.">
        <title>The Global Catalogue of Microorganisms (GCM) 10K type strain sequencing project: providing services to taxonomists for standard genome sequencing and annotation.</title>
        <authorList>
            <consortium name="The Broad Institute Genomics Platform"/>
            <consortium name="The Broad Institute Genome Sequencing Center for Infectious Disease"/>
            <person name="Wu L."/>
            <person name="Ma J."/>
        </authorList>
    </citation>
    <scope>NUCLEOTIDE SEQUENCE [LARGE SCALE GENOMIC DNA]</scope>
    <source>
        <strain evidence="2">CCUG 57401</strain>
    </source>
</reference>
<dbReference type="RefSeq" id="WP_376852531.1">
    <property type="nucleotide sequence ID" value="NZ_JBHSMF010000015.1"/>
</dbReference>
<evidence type="ECO:0000313" key="1">
    <source>
        <dbReference type="EMBL" id="MFC5500279.1"/>
    </source>
</evidence>